<feature type="transmembrane region" description="Helical" evidence="1">
    <location>
        <begin position="324"/>
        <end position="348"/>
    </location>
</feature>
<organism evidence="2 3">
    <name type="scientific">Cellulomonas alba</name>
    <dbReference type="NCBI Taxonomy" id="3053467"/>
    <lineage>
        <taxon>Bacteria</taxon>
        <taxon>Bacillati</taxon>
        <taxon>Actinomycetota</taxon>
        <taxon>Actinomycetes</taxon>
        <taxon>Micrococcales</taxon>
        <taxon>Cellulomonadaceae</taxon>
        <taxon>Cellulomonas</taxon>
    </lineage>
</organism>
<sequence>MHLVVAQWRAGATLRAFLQVDALGWDVTTSWFRRSARLGMVVGLVCLAGAATFAADLARSVVDPVPQGHLVPLAVAGVGYLVGLGVCRETLTRRRDLVAHPAHVDVYRAVDLNAVTVFVLWVAWPIVRRWLVVLVVAVPFLQEFTPELRTEVDPPALLLGVLAAGACLEVAVAAVLATSARTSRTAVVVVLLAVGAVALAGRRAAGVVDGTALATAPTASAATTSLVLRLATSVAVVASLATVGHRLWVLALDGFPLRDEGAGPRRPRRRSGARRPETWSVAATASAMLAGRPGRVRTRIHVGLVLALVAALGLAPLVRRVPGLSLHTAAFSLTFVVSLALVEVVLSAAGPNALAGQRRMTWELGVPRWWLGASTVALVAVDVAAVGAGVALVAGLVAPPLDASPVLVSLGVAGALVLADVVVPPRRAPDGSVTPSVSGATLGVMLAVPVLGVLAAGPAAVRTAAAATVVAVLLGGGAACATRAVTTMSHSASAA</sequence>
<keyword evidence="1" id="KW-0812">Transmembrane</keyword>
<feature type="transmembrane region" description="Helical" evidence="1">
    <location>
        <begin position="403"/>
        <end position="423"/>
    </location>
</feature>
<comment type="caution">
    <text evidence="2">The sequence shown here is derived from an EMBL/GenBank/DDBJ whole genome shotgun (WGS) entry which is preliminary data.</text>
</comment>
<protein>
    <submittedName>
        <fullName evidence="2">Uncharacterized protein</fullName>
    </submittedName>
</protein>
<keyword evidence="1" id="KW-1133">Transmembrane helix</keyword>
<feature type="transmembrane region" description="Helical" evidence="1">
    <location>
        <begin position="70"/>
        <end position="91"/>
    </location>
</feature>
<evidence type="ECO:0000256" key="1">
    <source>
        <dbReference type="SAM" id="Phobius"/>
    </source>
</evidence>
<feature type="transmembrane region" description="Helical" evidence="1">
    <location>
        <begin position="226"/>
        <end position="248"/>
    </location>
</feature>
<feature type="transmembrane region" description="Helical" evidence="1">
    <location>
        <begin position="38"/>
        <end position="58"/>
    </location>
</feature>
<feature type="transmembrane region" description="Helical" evidence="1">
    <location>
        <begin position="435"/>
        <end position="457"/>
    </location>
</feature>
<keyword evidence="3" id="KW-1185">Reference proteome</keyword>
<keyword evidence="1" id="KW-0472">Membrane</keyword>
<feature type="transmembrane region" description="Helical" evidence="1">
    <location>
        <begin position="463"/>
        <end position="485"/>
    </location>
</feature>
<proteinExistence type="predicted"/>
<dbReference type="EMBL" id="JAUCGQ010000001">
    <property type="protein sequence ID" value="MDM7854674.1"/>
    <property type="molecule type" value="Genomic_DNA"/>
</dbReference>
<name>A0ABT7SF55_9CELL</name>
<reference evidence="2 3" key="1">
    <citation type="submission" date="2023-06" db="EMBL/GenBank/DDBJ databases">
        <title>Cellulomonas sp. MW4 Whole genome sequence.</title>
        <authorList>
            <person name="Park S."/>
        </authorList>
    </citation>
    <scope>NUCLEOTIDE SEQUENCE [LARGE SCALE GENOMIC DNA]</scope>
    <source>
        <strain evidence="2 3">MW4</strain>
    </source>
</reference>
<evidence type="ECO:0000313" key="3">
    <source>
        <dbReference type="Proteomes" id="UP001529338"/>
    </source>
</evidence>
<evidence type="ECO:0000313" key="2">
    <source>
        <dbReference type="EMBL" id="MDM7854674.1"/>
    </source>
</evidence>
<accession>A0ABT7SF55</accession>
<dbReference type="RefSeq" id="WP_289454448.1">
    <property type="nucleotide sequence ID" value="NZ_JAUCGQ010000001.1"/>
</dbReference>
<gene>
    <name evidence="2" type="ORF">QRT04_07005</name>
</gene>
<dbReference type="Proteomes" id="UP001529338">
    <property type="component" value="Unassembled WGS sequence"/>
</dbReference>
<feature type="transmembrane region" description="Helical" evidence="1">
    <location>
        <begin position="112"/>
        <end position="137"/>
    </location>
</feature>
<feature type="transmembrane region" description="Helical" evidence="1">
    <location>
        <begin position="369"/>
        <end position="397"/>
    </location>
</feature>
<feature type="transmembrane region" description="Helical" evidence="1">
    <location>
        <begin position="185"/>
        <end position="206"/>
    </location>
</feature>
<feature type="transmembrane region" description="Helical" evidence="1">
    <location>
        <begin position="157"/>
        <end position="178"/>
    </location>
</feature>
<feature type="transmembrane region" description="Helical" evidence="1">
    <location>
        <begin position="300"/>
        <end position="318"/>
    </location>
</feature>